<evidence type="ECO:0000313" key="7">
    <source>
        <dbReference type="Proteomes" id="UP000216339"/>
    </source>
</evidence>
<evidence type="ECO:0000256" key="1">
    <source>
        <dbReference type="ARBA" id="ARBA00009437"/>
    </source>
</evidence>
<proteinExistence type="inferred from homology"/>
<comment type="similarity">
    <text evidence="1">Belongs to the LysR transcriptional regulatory family.</text>
</comment>
<dbReference type="InterPro" id="IPR005119">
    <property type="entry name" value="LysR_subst-bd"/>
</dbReference>
<dbReference type="SUPFAM" id="SSF46785">
    <property type="entry name" value="Winged helix' DNA-binding domain"/>
    <property type="match status" value="1"/>
</dbReference>
<sequence>MELRHLRYFVAVAEELHFGRAAERSFVAQPTLSQQIQAFEDEVGARLFDRSRRGVALTDVGAVLLPHARRVLDEAARAEAAVRAAAEGRAGTLRVGYEAAVMRDGLAGAIRDFRGEVPGATLDLWETGSRAQADAVREGRADVGLVLLPVDERDLAVRRLGEAPTVVVLPADHRLAGRETVALAELADEPQVAWARDPAPEVYDAYLRASRAAGVEPRVVQEVRHVESLLGLVAAGVGIGTVHQARVQPGYPGVAYARLVEPELTIATGVVWRRDDASPLLARFLRAVVGDESA</sequence>
<evidence type="ECO:0000256" key="2">
    <source>
        <dbReference type="ARBA" id="ARBA00023015"/>
    </source>
</evidence>
<protein>
    <submittedName>
        <fullName evidence="6">LysR family transcriptional regulator</fullName>
    </submittedName>
</protein>
<dbReference type="GO" id="GO:0032993">
    <property type="term" value="C:protein-DNA complex"/>
    <property type="evidence" value="ECO:0007669"/>
    <property type="project" value="TreeGrafter"/>
</dbReference>
<accession>A0A271ISR4</accession>
<dbReference type="Proteomes" id="UP000216339">
    <property type="component" value="Unassembled WGS sequence"/>
</dbReference>
<dbReference type="InterPro" id="IPR000847">
    <property type="entry name" value="LysR_HTH_N"/>
</dbReference>
<gene>
    <name evidence="6" type="ORF">BSZ37_21250</name>
</gene>
<evidence type="ECO:0000313" key="6">
    <source>
        <dbReference type="EMBL" id="PAP74190.1"/>
    </source>
</evidence>
<dbReference type="InterPro" id="IPR036390">
    <property type="entry name" value="WH_DNA-bd_sf"/>
</dbReference>
<dbReference type="EMBL" id="MQWD01000010">
    <property type="protein sequence ID" value="PAP74190.1"/>
    <property type="molecule type" value="Genomic_DNA"/>
</dbReference>
<comment type="caution">
    <text evidence="6">The sequence shown here is derived from an EMBL/GenBank/DDBJ whole genome shotgun (WGS) entry which is preliminary data.</text>
</comment>
<dbReference type="RefSeq" id="WP_095512668.1">
    <property type="nucleotide sequence ID" value="NZ_MQWD01000010.1"/>
</dbReference>
<evidence type="ECO:0000256" key="4">
    <source>
        <dbReference type="ARBA" id="ARBA00023163"/>
    </source>
</evidence>
<dbReference type="PROSITE" id="PS50931">
    <property type="entry name" value="HTH_LYSR"/>
    <property type="match status" value="1"/>
</dbReference>
<keyword evidence="4" id="KW-0804">Transcription</keyword>
<reference evidence="6 7" key="1">
    <citation type="submission" date="2016-11" db="EMBL/GenBank/DDBJ databases">
        <title>Study of marine rhodopsin-containing bacteria.</title>
        <authorList>
            <person name="Yoshizawa S."/>
            <person name="Kumagai Y."/>
            <person name="Kogure K."/>
        </authorList>
    </citation>
    <scope>NUCLEOTIDE SEQUENCE [LARGE SCALE GENOMIC DNA]</scope>
    <source>
        <strain evidence="6 7">SAORIC-28</strain>
    </source>
</reference>
<evidence type="ECO:0000259" key="5">
    <source>
        <dbReference type="PROSITE" id="PS50931"/>
    </source>
</evidence>
<keyword evidence="7" id="KW-1185">Reference proteome</keyword>
<dbReference type="GO" id="GO:0003700">
    <property type="term" value="F:DNA-binding transcription factor activity"/>
    <property type="evidence" value="ECO:0007669"/>
    <property type="project" value="InterPro"/>
</dbReference>
<dbReference type="Gene3D" id="3.40.190.10">
    <property type="entry name" value="Periplasmic binding protein-like II"/>
    <property type="match status" value="2"/>
</dbReference>
<keyword evidence="2" id="KW-0805">Transcription regulation</keyword>
<dbReference type="Gene3D" id="1.10.10.10">
    <property type="entry name" value="Winged helix-like DNA-binding domain superfamily/Winged helix DNA-binding domain"/>
    <property type="match status" value="1"/>
</dbReference>
<dbReference type="InterPro" id="IPR036388">
    <property type="entry name" value="WH-like_DNA-bd_sf"/>
</dbReference>
<dbReference type="PANTHER" id="PTHR30346">
    <property type="entry name" value="TRANSCRIPTIONAL DUAL REGULATOR HCAR-RELATED"/>
    <property type="match status" value="1"/>
</dbReference>
<dbReference type="OrthoDB" id="9803735at2"/>
<dbReference type="SUPFAM" id="SSF53850">
    <property type="entry name" value="Periplasmic binding protein-like II"/>
    <property type="match status" value="1"/>
</dbReference>
<feature type="domain" description="HTH lysR-type" evidence="5">
    <location>
        <begin position="1"/>
        <end position="58"/>
    </location>
</feature>
<keyword evidence="3" id="KW-0238">DNA-binding</keyword>
<evidence type="ECO:0000256" key="3">
    <source>
        <dbReference type="ARBA" id="ARBA00023125"/>
    </source>
</evidence>
<dbReference type="PANTHER" id="PTHR30346:SF0">
    <property type="entry name" value="HCA OPERON TRANSCRIPTIONAL ACTIVATOR HCAR"/>
    <property type="match status" value="1"/>
</dbReference>
<dbReference type="CDD" id="cd08414">
    <property type="entry name" value="PBP2_LTTR_aromatics_like"/>
    <property type="match status" value="1"/>
</dbReference>
<organism evidence="6 7">
    <name type="scientific">Rubrivirga marina</name>
    <dbReference type="NCBI Taxonomy" id="1196024"/>
    <lineage>
        <taxon>Bacteria</taxon>
        <taxon>Pseudomonadati</taxon>
        <taxon>Rhodothermota</taxon>
        <taxon>Rhodothermia</taxon>
        <taxon>Rhodothermales</taxon>
        <taxon>Rubricoccaceae</taxon>
        <taxon>Rubrivirga</taxon>
    </lineage>
</organism>
<dbReference type="AlphaFoldDB" id="A0A271ISR4"/>
<dbReference type="Pfam" id="PF03466">
    <property type="entry name" value="LysR_substrate"/>
    <property type="match status" value="1"/>
</dbReference>
<dbReference type="FunFam" id="1.10.10.10:FF:000001">
    <property type="entry name" value="LysR family transcriptional regulator"/>
    <property type="match status" value="1"/>
</dbReference>
<dbReference type="PRINTS" id="PR00039">
    <property type="entry name" value="HTHLYSR"/>
</dbReference>
<dbReference type="Pfam" id="PF00126">
    <property type="entry name" value="HTH_1"/>
    <property type="match status" value="1"/>
</dbReference>
<name>A0A271ISR4_9BACT</name>
<dbReference type="GO" id="GO:0003677">
    <property type="term" value="F:DNA binding"/>
    <property type="evidence" value="ECO:0007669"/>
    <property type="project" value="UniProtKB-KW"/>
</dbReference>